<name>A0A5C5XI79_9PLAN</name>
<dbReference type="OrthoDB" id="278178at2"/>
<dbReference type="RefSeq" id="WP_146504711.1">
    <property type="nucleotide sequence ID" value="NZ_SJPG01000001.1"/>
</dbReference>
<dbReference type="Pfam" id="PF09234">
    <property type="entry name" value="DUF1963"/>
    <property type="match status" value="1"/>
</dbReference>
<evidence type="ECO:0000313" key="1">
    <source>
        <dbReference type="EMBL" id="TWT62906.1"/>
    </source>
</evidence>
<dbReference type="Gene3D" id="2.30.320.10">
    <property type="entry name" value="YwqG-like"/>
    <property type="match status" value="1"/>
</dbReference>
<reference evidence="1 2" key="1">
    <citation type="submission" date="2019-02" db="EMBL/GenBank/DDBJ databases">
        <title>Deep-cultivation of Planctomycetes and their phenomic and genomic characterization uncovers novel biology.</title>
        <authorList>
            <person name="Wiegand S."/>
            <person name="Jogler M."/>
            <person name="Boedeker C."/>
            <person name="Pinto D."/>
            <person name="Vollmers J."/>
            <person name="Rivas-Marin E."/>
            <person name="Kohn T."/>
            <person name="Peeters S.H."/>
            <person name="Heuer A."/>
            <person name="Rast P."/>
            <person name="Oberbeckmann S."/>
            <person name="Bunk B."/>
            <person name="Jeske O."/>
            <person name="Meyerdierks A."/>
            <person name="Storesund J.E."/>
            <person name="Kallscheuer N."/>
            <person name="Luecker S."/>
            <person name="Lage O.M."/>
            <person name="Pohl T."/>
            <person name="Merkel B.J."/>
            <person name="Hornburger P."/>
            <person name="Mueller R.-W."/>
            <person name="Bruemmer F."/>
            <person name="Labrenz M."/>
            <person name="Spormann A.M."/>
            <person name="Op Den Camp H."/>
            <person name="Overmann J."/>
            <person name="Amann R."/>
            <person name="Jetten M.S.M."/>
            <person name="Mascher T."/>
            <person name="Medema M.H."/>
            <person name="Devos D.P."/>
            <person name="Kaster A.-K."/>
            <person name="Ovreas L."/>
            <person name="Rohde M."/>
            <person name="Galperin M.Y."/>
            <person name="Jogler C."/>
        </authorList>
    </citation>
    <scope>NUCLEOTIDE SEQUENCE [LARGE SCALE GENOMIC DNA]</scope>
    <source>
        <strain evidence="1 2">Pan54</strain>
    </source>
</reference>
<evidence type="ECO:0000313" key="2">
    <source>
        <dbReference type="Proteomes" id="UP000316095"/>
    </source>
</evidence>
<sequence>MTRVGGTPFLPKRIPWPKVNDTVTQFLCQFDFRDSRNLTGQTVSRELPGDLLLVFVADQEAVLTADMEKLRFIWVSADERDEDILTASDMPEPTHAFEFTTAWGVRFRTVDVPSKWDAAYDSYDEVSRVRTWMLPVYWATKIGGVPYHSQEIQRTTPPDYLCQLTSIQVSAKTKWPWVNEEAPMHLRPREDGIHDKKNCLMIGDMGEFTLYLSKNGEISVEAACG</sequence>
<dbReference type="InterPro" id="IPR035948">
    <property type="entry name" value="YwqG-like_sf"/>
</dbReference>
<dbReference type="InterPro" id="IPR015315">
    <property type="entry name" value="DUF1963"/>
</dbReference>
<dbReference type="Proteomes" id="UP000316095">
    <property type="component" value="Unassembled WGS sequence"/>
</dbReference>
<accession>A0A5C5XI79</accession>
<organism evidence="1 2">
    <name type="scientific">Rubinisphaera italica</name>
    <dbReference type="NCBI Taxonomy" id="2527969"/>
    <lineage>
        <taxon>Bacteria</taxon>
        <taxon>Pseudomonadati</taxon>
        <taxon>Planctomycetota</taxon>
        <taxon>Planctomycetia</taxon>
        <taxon>Planctomycetales</taxon>
        <taxon>Planctomycetaceae</taxon>
        <taxon>Rubinisphaera</taxon>
    </lineage>
</organism>
<protein>
    <submittedName>
        <fullName evidence="1">Uncharacterized protein</fullName>
    </submittedName>
</protein>
<dbReference type="AlphaFoldDB" id="A0A5C5XI79"/>
<gene>
    <name evidence="1" type="ORF">Pan54_36570</name>
</gene>
<dbReference type="SUPFAM" id="SSF103032">
    <property type="entry name" value="Hypothetical protein YwqG"/>
    <property type="match status" value="1"/>
</dbReference>
<proteinExistence type="predicted"/>
<keyword evidence="2" id="KW-1185">Reference proteome</keyword>
<dbReference type="EMBL" id="SJPG01000001">
    <property type="protein sequence ID" value="TWT62906.1"/>
    <property type="molecule type" value="Genomic_DNA"/>
</dbReference>
<comment type="caution">
    <text evidence="1">The sequence shown here is derived from an EMBL/GenBank/DDBJ whole genome shotgun (WGS) entry which is preliminary data.</text>
</comment>